<reference evidence="3" key="1">
    <citation type="submission" date="2022-11" db="UniProtKB">
        <authorList>
            <consortium name="WormBaseParasite"/>
        </authorList>
    </citation>
    <scope>IDENTIFICATION</scope>
</reference>
<proteinExistence type="predicted"/>
<dbReference type="Proteomes" id="UP000887561">
    <property type="component" value="Unplaced"/>
</dbReference>
<evidence type="ECO:0000313" key="3">
    <source>
        <dbReference type="WBParaSite" id="scaffold8760_cov158.g13347"/>
    </source>
</evidence>
<dbReference type="AlphaFoldDB" id="A0A915N6L6"/>
<keyword evidence="2" id="KW-1185">Reference proteome</keyword>
<protein>
    <submittedName>
        <fullName evidence="3">Uncharacterized protein</fullName>
    </submittedName>
</protein>
<feature type="region of interest" description="Disordered" evidence="1">
    <location>
        <begin position="37"/>
        <end position="89"/>
    </location>
</feature>
<sequence>MVEEHQQQPKQKTEKEIAREKEKAEKLAKFAAKQKKIEEEANKSSQNVKKSGKKAATVDATEFQWSVDNNGRKENNKISEDNEKISEQM</sequence>
<feature type="compositionally biased region" description="Basic and acidic residues" evidence="1">
    <location>
        <begin position="70"/>
        <end position="89"/>
    </location>
</feature>
<dbReference type="WBParaSite" id="scaffold8760_cov158.g13347">
    <property type="protein sequence ID" value="scaffold8760_cov158.g13347"/>
    <property type="gene ID" value="scaffold8760_cov158.g13347"/>
</dbReference>
<feature type="region of interest" description="Disordered" evidence="1">
    <location>
        <begin position="1"/>
        <end position="23"/>
    </location>
</feature>
<name>A0A915N6L6_MELJA</name>
<evidence type="ECO:0000313" key="2">
    <source>
        <dbReference type="Proteomes" id="UP000887561"/>
    </source>
</evidence>
<evidence type="ECO:0000256" key="1">
    <source>
        <dbReference type="SAM" id="MobiDB-lite"/>
    </source>
</evidence>
<organism evidence="2 3">
    <name type="scientific">Meloidogyne javanica</name>
    <name type="common">Root-knot nematode worm</name>
    <dbReference type="NCBI Taxonomy" id="6303"/>
    <lineage>
        <taxon>Eukaryota</taxon>
        <taxon>Metazoa</taxon>
        <taxon>Ecdysozoa</taxon>
        <taxon>Nematoda</taxon>
        <taxon>Chromadorea</taxon>
        <taxon>Rhabditida</taxon>
        <taxon>Tylenchina</taxon>
        <taxon>Tylenchomorpha</taxon>
        <taxon>Tylenchoidea</taxon>
        <taxon>Meloidogynidae</taxon>
        <taxon>Meloidogyninae</taxon>
        <taxon>Meloidogyne</taxon>
        <taxon>Meloidogyne incognita group</taxon>
    </lineage>
</organism>
<accession>A0A915N6L6</accession>